<dbReference type="AlphaFoldDB" id="A0A9P4P2B3"/>
<comment type="caution">
    <text evidence="1">The sequence shown here is derived from an EMBL/GenBank/DDBJ whole genome shotgun (WGS) entry which is preliminary data.</text>
</comment>
<proteinExistence type="predicted"/>
<organism evidence="1 2">
    <name type="scientific">Tothia fuscella</name>
    <dbReference type="NCBI Taxonomy" id="1048955"/>
    <lineage>
        <taxon>Eukaryota</taxon>
        <taxon>Fungi</taxon>
        <taxon>Dikarya</taxon>
        <taxon>Ascomycota</taxon>
        <taxon>Pezizomycotina</taxon>
        <taxon>Dothideomycetes</taxon>
        <taxon>Pleosporomycetidae</taxon>
        <taxon>Venturiales</taxon>
        <taxon>Cylindrosympodiaceae</taxon>
        <taxon>Tothia</taxon>
    </lineage>
</organism>
<name>A0A9P4P2B3_9PEZI</name>
<evidence type="ECO:0000313" key="1">
    <source>
        <dbReference type="EMBL" id="KAF2436974.1"/>
    </source>
</evidence>
<keyword evidence="2" id="KW-1185">Reference proteome</keyword>
<reference evidence="1" key="1">
    <citation type="journal article" date="2020" name="Stud. Mycol.">
        <title>101 Dothideomycetes genomes: a test case for predicting lifestyles and emergence of pathogens.</title>
        <authorList>
            <person name="Haridas S."/>
            <person name="Albert R."/>
            <person name="Binder M."/>
            <person name="Bloem J."/>
            <person name="Labutti K."/>
            <person name="Salamov A."/>
            <person name="Andreopoulos B."/>
            <person name="Baker S."/>
            <person name="Barry K."/>
            <person name="Bills G."/>
            <person name="Bluhm B."/>
            <person name="Cannon C."/>
            <person name="Castanera R."/>
            <person name="Culley D."/>
            <person name="Daum C."/>
            <person name="Ezra D."/>
            <person name="Gonzalez J."/>
            <person name="Henrissat B."/>
            <person name="Kuo A."/>
            <person name="Liang C."/>
            <person name="Lipzen A."/>
            <person name="Lutzoni F."/>
            <person name="Magnuson J."/>
            <person name="Mondo S."/>
            <person name="Nolan M."/>
            <person name="Ohm R."/>
            <person name="Pangilinan J."/>
            <person name="Park H.-J."/>
            <person name="Ramirez L."/>
            <person name="Alfaro M."/>
            <person name="Sun H."/>
            <person name="Tritt A."/>
            <person name="Yoshinaga Y."/>
            <person name="Zwiers L.-H."/>
            <person name="Turgeon B."/>
            <person name="Goodwin S."/>
            <person name="Spatafora J."/>
            <person name="Crous P."/>
            <person name="Grigoriev I."/>
        </authorList>
    </citation>
    <scope>NUCLEOTIDE SEQUENCE</scope>
    <source>
        <strain evidence="1">CBS 130266</strain>
    </source>
</reference>
<evidence type="ECO:0000313" key="2">
    <source>
        <dbReference type="Proteomes" id="UP000800235"/>
    </source>
</evidence>
<dbReference type="EMBL" id="MU007009">
    <property type="protein sequence ID" value="KAF2436974.1"/>
    <property type="molecule type" value="Genomic_DNA"/>
</dbReference>
<protein>
    <submittedName>
        <fullName evidence="1">Uncharacterized protein</fullName>
    </submittedName>
</protein>
<accession>A0A9P4P2B3</accession>
<dbReference type="Proteomes" id="UP000800235">
    <property type="component" value="Unassembled WGS sequence"/>
</dbReference>
<gene>
    <name evidence="1" type="ORF">EJ08DRAFT_644516</name>
</gene>
<sequence length="72" mass="8188">MISRREFLVLAFYPHLIWTQSLLRRMVNIIDTTLDGECQGIPAAPICQLTPARSHCHQNVSHHNIQHQASTA</sequence>